<protein>
    <submittedName>
        <fullName evidence="1">Uncharacterized protein</fullName>
    </submittedName>
</protein>
<organism evidence="1 2">
    <name type="scientific">Castilleja foliolosa</name>
    <dbReference type="NCBI Taxonomy" id="1961234"/>
    <lineage>
        <taxon>Eukaryota</taxon>
        <taxon>Viridiplantae</taxon>
        <taxon>Streptophyta</taxon>
        <taxon>Embryophyta</taxon>
        <taxon>Tracheophyta</taxon>
        <taxon>Spermatophyta</taxon>
        <taxon>Magnoliopsida</taxon>
        <taxon>eudicotyledons</taxon>
        <taxon>Gunneridae</taxon>
        <taxon>Pentapetalae</taxon>
        <taxon>asterids</taxon>
        <taxon>lamiids</taxon>
        <taxon>Lamiales</taxon>
        <taxon>Orobanchaceae</taxon>
        <taxon>Pedicularideae</taxon>
        <taxon>Castillejinae</taxon>
        <taxon>Castilleja</taxon>
    </lineage>
</organism>
<accession>A0ABD3CPI2</accession>
<evidence type="ECO:0000313" key="1">
    <source>
        <dbReference type="EMBL" id="KAL3631860.1"/>
    </source>
</evidence>
<proteinExistence type="predicted"/>
<dbReference type="AlphaFoldDB" id="A0ABD3CPI2"/>
<reference evidence="2" key="1">
    <citation type="journal article" date="2024" name="IScience">
        <title>Strigolactones Initiate the Formation of Haustorium-like Structures in Castilleja.</title>
        <authorList>
            <person name="Buerger M."/>
            <person name="Peterson D."/>
            <person name="Chory J."/>
        </authorList>
    </citation>
    <scope>NUCLEOTIDE SEQUENCE [LARGE SCALE GENOMIC DNA]</scope>
</reference>
<dbReference type="EMBL" id="JAVIJP010000032">
    <property type="protein sequence ID" value="KAL3631860.1"/>
    <property type="molecule type" value="Genomic_DNA"/>
</dbReference>
<dbReference type="Proteomes" id="UP001632038">
    <property type="component" value="Unassembled WGS sequence"/>
</dbReference>
<gene>
    <name evidence="1" type="ORF">CASFOL_024844</name>
</gene>
<sequence>MEYSKLAQTTYTLATSHFFIKLILQRLMEILRPNLDTRSNESPFVAQNFTNNKLIGLSILEDKPSVKARVVFNTENLIKNMTQTKSASDEPLLNPCLLTHKYKPPHFLRGRKQNSQDTNIVVGRYSQLDDLNHLDTTCLNLLPITKCRSHGMVGFLPLDDISELPEYTCITHIYPIFKVVHSFEDCILEFPRTQPIGIS</sequence>
<comment type="caution">
    <text evidence="1">The sequence shown here is derived from an EMBL/GenBank/DDBJ whole genome shotgun (WGS) entry which is preliminary data.</text>
</comment>
<name>A0ABD3CPI2_9LAMI</name>
<keyword evidence="2" id="KW-1185">Reference proteome</keyword>
<evidence type="ECO:0000313" key="2">
    <source>
        <dbReference type="Proteomes" id="UP001632038"/>
    </source>
</evidence>